<keyword evidence="2" id="KW-1185">Reference proteome</keyword>
<gene>
    <name evidence="1" type="ORF">EV214_103173</name>
</gene>
<organism evidence="1 2">
    <name type="scientific">Marinisporobacter balticus</name>
    <dbReference type="NCBI Taxonomy" id="2018667"/>
    <lineage>
        <taxon>Bacteria</taxon>
        <taxon>Bacillati</taxon>
        <taxon>Bacillota</taxon>
        <taxon>Clostridia</taxon>
        <taxon>Peptostreptococcales</taxon>
        <taxon>Thermotaleaceae</taxon>
        <taxon>Marinisporobacter</taxon>
    </lineage>
</organism>
<comment type="caution">
    <text evidence="1">The sequence shown here is derived from an EMBL/GenBank/DDBJ whole genome shotgun (WGS) entry which is preliminary data.</text>
</comment>
<evidence type="ECO:0000313" key="2">
    <source>
        <dbReference type="Proteomes" id="UP000294919"/>
    </source>
</evidence>
<accession>A0A4R2KX28</accession>
<dbReference type="EMBL" id="SLWV01000003">
    <property type="protein sequence ID" value="TCO79121.1"/>
    <property type="molecule type" value="Genomic_DNA"/>
</dbReference>
<sequence>MDEKTVMIIKKILMKLENRERESEDTITNKKCG</sequence>
<protein>
    <submittedName>
        <fullName evidence="1">Uncharacterized protein</fullName>
    </submittedName>
</protein>
<name>A0A4R2KX28_9FIRM</name>
<reference evidence="1 2" key="1">
    <citation type="submission" date="2019-03" db="EMBL/GenBank/DDBJ databases">
        <title>Genomic Encyclopedia of Type Strains, Phase IV (KMG-IV): sequencing the most valuable type-strain genomes for metagenomic binning, comparative biology and taxonomic classification.</title>
        <authorList>
            <person name="Goeker M."/>
        </authorList>
    </citation>
    <scope>NUCLEOTIDE SEQUENCE [LARGE SCALE GENOMIC DNA]</scope>
    <source>
        <strain evidence="1 2">DSM 102940</strain>
    </source>
</reference>
<dbReference type="Proteomes" id="UP000294919">
    <property type="component" value="Unassembled WGS sequence"/>
</dbReference>
<evidence type="ECO:0000313" key="1">
    <source>
        <dbReference type="EMBL" id="TCO79121.1"/>
    </source>
</evidence>
<dbReference type="AlphaFoldDB" id="A0A4R2KX28"/>
<proteinExistence type="predicted"/>